<keyword evidence="2" id="KW-1185">Reference proteome</keyword>
<evidence type="ECO:0000313" key="2">
    <source>
        <dbReference type="Proteomes" id="UP001164929"/>
    </source>
</evidence>
<evidence type="ECO:0000313" key="1">
    <source>
        <dbReference type="EMBL" id="KAJ6957742.1"/>
    </source>
</evidence>
<organism evidence="1 2">
    <name type="scientific">Populus alba x Populus x berolinensis</name>
    <dbReference type="NCBI Taxonomy" id="444605"/>
    <lineage>
        <taxon>Eukaryota</taxon>
        <taxon>Viridiplantae</taxon>
        <taxon>Streptophyta</taxon>
        <taxon>Embryophyta</taxon>
        <taxon>Tracheophyta</taxon>
        <taxon>Spermatophyta</taxon>
        <taxon>Magnoliopsida</taxon>
        <taxon>eudicotyledons</taxon>
        <taxon>Gunneridae</taxon>
        <taxon>Pentapetalae</taxon>
        <taxon>rosids</taxon>
        <taxon>fabids</taxon>
        <taxon>Malpighiales</taxon>
        <taxon>Salicaceae</taxon>
        <taxon>Saliceae</taxon>
        <taxon>Populus</taxon>
    </lineage>
</organism>
<comment type="caution">
    <text evidence="1">The sequence shown here is derived from an EMBL/GenBank/DDBJ whole genome shotgun (WGS) entry which is preliminary data.</text>
</comment>
<accession>A0AAD6LBQ0</accession>
<name>A0AAD6LBQ0_9ROSI</name>
<dbReference type="Proteomes" id="UP001164929">
    <property type="component" value="Chromosome 18"/>
</dbReference>
<dbReference type="AlphaFoldDB" id="A0AAD6LBQ0"/>
<gene>
    <name evidence="1" type="ORF">NC653_039644</name>
</gene>
<dbReference type="EMBL" id="JAQIZT010000018">
    <property type="protein sequence ID" value="KAJ6957742.1"/>
    <property type="molecule type" value="Genomic_DNA"/>
</dbReference>
<sequence length="22" mass="2634">MAKTRKTLLPKMPSWKKFALEE</sequence>
<proteinExistence type="predicted"/>
<protein>
    <submittedName>
        <fullName evidence="1">Uncharacterized protein</fullName>
    </submittedName>
</protein>
<reference evidence="1 2" key="1">
    <citation type="journal article" date="2023" name="Mol. Ecol. Resour.">
        <title>Chromosome-level genome assembly of a triploid poplar Populus alba 'Berolinensis'.</title>
        <authorList>
            <person name="Chen S."/>
            <person name="Yu Y."/>
            <person name="Wang X."/>
            <person name="Wang S."/>
            <person name="Zhang T."/>
            <person name="Zhou Y."/>
            <person name="He R."/>
            <person name="Meng N."/>
            <person name="Wang Y."/>
            <person name="Liu W."/>
            <person name="Liu Z."/>
            <person name="Liu J."/>
            <person name="Guo Q."/>
            <person name="Huang H."/>
            <person name="Sederoff R.R."/>
            <person name="Wang G."/>
            <person name="Qu G."/>
            <person name="Chen S."/>
        </authorList>
    </citation>
    <scope>NUCLEOTIDE SEQUENCE [LARGE SCALE GENOMIC DNA]</scope>
    <source>
        <strain evidence="1">SC-2020</strain>
    </source>
</reference>